<keyword evidence="2" id="KW-0732">Signal</keyword>
<feature type="chain" id="PRO_5042989595" evidence="2">
    <location>
        <begin position="21"/>
        <end position="377"/>
    </location>
</feature>
<reference evidence="3" key="1">
    <citation type="submission" date="2023-08" db="EMBL/GenBank/DDBJ databases">
        <title>Black Yeasts Isolated from many extreme environments.</title>
        <authorList>
            <person name="Coleine C."/>
            <person name="Stajich J.E."/>
            <person name="Selbmann L."/>
        </authorList>
    </citation>
    <scope>NUCLEOTIDE SEQUENCE</scope>
    <source>
        <strain evidence="3">CCFEE 5401</strain>
    </source>
</reference>
<evidence type="ECO:0000313" key="3">
    <source>
        <dbReference type="EMBL" id="KAK5109174.1"/>
    </source>
</evidence>
<organism evidence="3 4">
    <name type="scientific">Meristemomyces frigidus</name>
    <dbReference type="NCBI Taxonomy" id="1508187"/>
    <lineage>
        <taxon>Eukaryota</taxon>
        <taxon>Fungi</taxon>
        <taxon>Dikarya</taxon>
        <taxon>Ascomycota</taxon>
        <taxon>Pezizomycotina</taxon>
        <taxon>Dothideomycetes</taxon>
        <taxon>Dothideomycetidae</taxon>
        <taxon>Mycosphaerellales</taxon>
        <taxon>Teratosphaeriaceae</taxon>
        <taxon>Meristemomyces</taxon>
    </lineage>
</organism>
<sequence length="377" mass="37267">MLSLSGLYAVLLSYPARSDAASVETHIAPRQNSADTITTYLNQINAARYAVSVFQAGTENTLCRDPDPADMYQGEPYDANMAAELICEESIGITIFPDLTQAARDLDVAYTGLQDVGNGISPGTSCQMLDLGTLDAGGINGTAVQGLICGFVAGSNSSSVVVAGSTVSGSSTDAAGLTTTIASSVNAGASTSGGNTGSSISTSAFPGSVSNTSTVPGTSTSSLAPITTSTPASTTPSSLSTSSANGTTTASSATSAVISSEIVGPPVSVSVPISISTSISTSTSATSELAPPTINTTLSFPPTISAAILATSISSSATITSPSFVNTTAHVNTATLLNTVWVFVAAGNSTVESTSTEIGSLTGAWVASGTGGCVWMG</sequence>
<gene>
    <name evidence="3" type="ORF">LTR62_007259</name>
</gene>
<evidence type="ECO:0000256" key="1">
    <source>
        <dbReference type="SAM" id="MobiDB-lite"/>
    </source>
</evidence>
<feature type="compositionally biased region" description="Low complexity" evidence="1">
    <location>
        <begin position="218"/>
        <end position="246"/>
    </location>
</feature>
<dbReference type="AlphaFoldDB" id="A0AAN7TB97"/>
<comment type="caution">
    <text evidence="3">The sequence shown here is derived from an EMBL/GenBank/DDBJ whole genome shotgun (WGS) entry which is preliminary data.</text>
</comment>
<name>A0AAN7TB97_9PEZI</name>
<feature type="compositionally biased region" description="Polar residues" evidence="1">
    <location>
        <begin position="208"/>
        <end position="217"/>
    </location>
</feature>
<dbReference type="EMBL" id="JAVRRL010000069">
    <property type="protein sequence ID" value="KAK5109174.1"/>
    <property type="molecule type" value="Genomic_DNA"/>
</dbReference>
<proteinExistence type="predicted"/>
<accession>A0AAN7TB97</accession>
<protein>
    <submittedName>
        <fullName evidence="3">Uncharacterized protein</fullName>
    </submittedName>
</protein>
<feature type="region of interest" description="Disordered" evidence="1">
    <location>
        <begin position="204"/>
        <end position="246"/>
    </location>
</feature>
<dbReference type="Proteomes" id="UP001310890">
    <property type="component" value="Unassembled WGS sequence"/>
</dbReference>
<evidence type="ECO:0000313" key="4">
    <source>
        <dbReference type="Proteomes" id="UP001310890"/>
    </source>
</evidence>
<evidence type="ECO:0000256" key="2">
    <source>
        <dbReference type="SAM" id="SignalP"/>
    </source>
</evidence>
<feature type="signal peptide" evidence="2">
    <location>
        <begin position="1"/>
        <end position="20"/>
    </location>
</feature>